<protein>
    <recommendedName>
        <fullName evidence="4">Bacteriocin</fullName>
    </recommendedName>
</protein>
<dbReference type="EMBL" id="AP018400">
    <property type="protein sequence ID" value="BBA91673.1"/>
    <property type="molecule type" value="Genomic_DNA"/>
</dbReference>
<name>A0A2Z5U200_9STRE</name>
<evidence type="ECO:0000313" key="3">
    <source>
        <dbReference type="Proteomes" id="UP000269331"/>
    </source>
</evidence>
<keyword evidence="1" id="KW-0472">Membrane</keyword>
<sequence length="54" mass="6130">MLQNAIQFYNEHRTVIITTIAIIALCTIYPPVFRTIYETGRDFGSSVVRALLAK</sequence>
<dbReference type="Proteomes" id="UP000269331">
    <property type="component" value="Chromosome"/>
</dbReference>
<dbReference type="KEGG" id="srq:SR187_0030"/>
<keyword evidence="1" id="KW-1133">Transmembrane helix</keyword>
<gene>
    <name evidence="2" type="ORF">SR187_0030</name>
</gene>
<keyword evidence="1" id="KW-0812">Transmembrane</keyword>
<organism evidence="2 3">
    <name type="scientific">Streptococcus ruminantium</name>
    <dbReference type="NCBI Taxonomy" id="1917441"/>
    <lineage>
        <taxon>Bacteria</taxon>
        <taxon>Bacillati</taxon>
        <taxon>Bacillota</taxon>
        <taxon>Bacilli</taxon>
        <taxon>Lactobacillales</taxon>
        <taxon>Streptococcaceae</taxon>
        <taxon>Streptococcus</taxon>
    </lineage>
</organism>
<evidence type="ECO:0000256" key="1">
    <source>
        <dbReference type="SAM" id="Phobius"/>
    </source>
</evidence>
<accession>A0A2Z5U200</accession>
<reference evidence="2 3" key="1">
    <citation type="journal article" date="2018" name="Genome Biol. Evol.">
        <title>Complete Genome Sequence of Streptococcus ruminantium sp. nov. GUT-187T (=DSM 104980T =JCM 31869T), the Type Strain of S. ruminantium, and Comparison with Genome Sequences of Streptococcus suis Strains.</title>
        <authorList>
            <person name="Tohya M."/>
            <person name="Sekizaki T."/>
            <person name="Miyoshi-Akiyama T."/>
        </authorList>
    </citation>
    <scope>NUCLEOTIDE SEQUENCE [LARGE SCALE GENOMIC DNA]</scope>
    <source>
        <strain evidence="2 3">GUT187T</strain>
    </source>
</reference>
<proteinExistence type="predicted"/>
<evidence type="ECO:0008006" key="4">
    <source>
        <dbReference type="Google" id="ProtNLM"/>
    </source>
</evidence>
<evidence type="ECO:0000313" key="2">
    <source>
        <dbReference type="EMBL" id="BBA91673.1"/>
    </source>
</evidence>
<feature type="transmembrane region" description="Helical" evidence="1">
    <location>
        <begin position="12"/>
        <end position="32"/>
    </location>
</feature>
<dbReference type="AlphaFoldDB" id="A0A2Z5U200"/>